<gene>
    <name evidence="1" type="ORF">CgunFtcFv8_011966</name>
</gene>
<proteinExistence type="predicted"/>
<sequence>MLTHELPTFLCFEEKSSIGEQTDPRRSGRPVRHSAELKPRAGLGCCRAGGRLLGPRDHVSNFVRDCTAFL</sequence>
<dbReference type="EMBL" id="JAURVH010001526">
    <property type="protein sequence ID" value="KAK5917042.1"/>
    <property type="molecule type" value="Genomic_DNA"/>
</dbReference>
<keyword evidence="2" id="KW-1185">Reference proteome</keyword>
<organism evidence="1 2">
    <name type="scientific">Champsocephalus gunnari</name>
    <name type="common">Mackerel icefish</name>
    <dbReference type="NCBI Taxonomy" id="52237"/>
    <lineage>
        <taxon>Eukaryota</taxon>
        <taxon>Metazoa</taxon>
        <taxon>Chordata</taxon>
        <taxon>Craniata</taxon>
        <taxon>Vertebrata</taxon>
        <taxon>Euteleostomi</taxon>
        <taxon>Actinopterygii</taxon>
        <taxon>Neopterygii</taxon>
        <taxon>Teleostei</taxon>
        <taxon>Neoteleostei</taxon>
        <taxon>Acanthomorphata</taxon>
        <taxon>Eupercaria</taxon>
        <taxon>Perciformes</taxon>
        <taxon>Notothenioidei</taxon>
        <taxon>Channichthyidae</taxon>
        <taxon>Champsocephalus</taxon>
    </lineage>
</organism>
<name>A0AAN8D7T5_CHAGU</name>
<evidence type="ECO:0000313" key="2">
    <source>
        <dbReference type="Proteomes" id="UP001331515"/>
    </source>
</evidence>
<dbReference type="Proteomes" id="UP001331515">
    <property type="component" value="Unassembled WGS sequence"/>
</dbReference>
<protein>
    <submittedName>
        <fullName evidence="1">Uncharacterized protein</fullName>
    </submittedName>
</protein>
<accession>A0AAN8D7T5</accession>
<reference evidence="1 2" key="1">
    <citation type="journal article" date="2023" name="Mol. Biol. Evol.">
        <title>Genomics of Secondarily Temperate Adaptation in the Only Non-Antarctic Icefish.</title>
        <authorList>
            <person name="Rivera-Colon A.G."/>
            <person name="Rayamajhi N."/>
            <person name="Minhas B.F."/>
            <person name="Madrigal G."/>
            <person name="Bilyk K.T."/>
            <person name="Yoon V."/>
            <person name="Hune M."/>
            <person name="Gregory S."/>
            <person name="Cheng C.H.C."/>
            <person name="Catchen J.M."/>
        </authorList>
    </citation>
    <scope>NUCLEOTIDE SEQUENCE [LARGE SCALE GENOMIC DNA]</scope>
    <source>
        <tissue evidence="1">White muscle</tissue>
    </source>
</reference>
<evidence type="ECO:0000313" key="1">
    <source>
        <dbReference type="EMBL" id="KAK5917042.1"/>
    </source>
</evidence>
<dbReference type="AlphaFoldDB" id="A0AAN8D7T5"/>
<comment type="caution">
    <text evidence="1">The sequence shown here is derived from an EMBL/GenBank/DDBJ whole genome shotgun (WGS) entry which is preliminary data.</text>
</comment>